<comment type="caution">
    <text evidence="1">The sequence shown here is derived from an EMBL/GenBank/DDBJ whole genome shotgun (WGS) entry which is preliminary data.</text>
</comment>
<reference evidence="1" key="1">
    <citation type="submission" date="2020-06" db="EMBL/GenBank/DDBJ databases">
        <authorList>
            <person name="Li T."/>
            <person name="Hu X."/>
            <person name="Zhang T."/>
            <person name="Song X."/>
            <person name="Zhang H."/>
            <person name="Dai N."/>
            <person name="Sheng W."/>
            <person name="Hou X."/>
            <person name="Wei L."/>
        </authorList>
    </citation>
    <scope>NUCLEOTIDE SEQUENCE</scope>
    <source>
        <strain evidence="1">K16</strain>
        <tissue evidence="1">Leaf</tissue>
    </source>
</reference>
<protein>
    <submittedName>
        <fullName evidence="1">Light-harvesting complex-like protein OHP2, chloroplastic</fullName>
    </submittedName>
</protein>
<accession>A0AAE1WCY0</accession>
<evidence type="ECO:0000313" key="2">
    <source>
        <dbReference type="Proteomes" id="UP001289374"/>
    </source>
</evidence>
<gene>
    <name evidence="1" type="ORF">Sango_2156200</name>
</gene>
<sequence length="223" mass="24371">MQLCALILEESWYQYVVKAEDLCEVWISHDMSELEISLEKDVRLRTKQSVSWTMWETYLNLHSSNFGSSSIASCSDKPPDLLRSLVYMVDSFGVCGNYAICFLNAGIALLPSFSGTVSIDVEAGGSCACKACPTIPTTTKGAAVEDKNVITLELQRQKVKSFQNISGGKSLRKLINDPSLVLPRMKPPVADGSAVGMLTEYATGSDVDQVRILLSNFGIDDLE</sequence>
<dbReference type="AlphaFoldDB" id="A0AAE1WCY0"/>
<dbReference type="Proteomes" id="UP001289374">
    <property type="component" value="Unassembled WGS sequence"/>
</dbReference>
<evidence type="ECO:0000313" key="1">
    <source>
        <dbReference type="EMBL" id="KAK4390929.1"/>
    </source>
</evidence>
<proteinExistence type="predicted"/>
<name>A0AAE1WCY0_9LAMI</name>
<reference evidence="1" key="2">
    <citation type="journal article" date="2024" name="Plant">
        <title>Genomic evolution and insights into agronomic trait innovations of Sesamum species.</title>
        <authorList>
            <person name="Miao H."/>
            <person name="Wang L."/>
            <person name="Qu L."/>
            <person name="Liu H."/>
            <person name="Sun Y."/>
            <person name="Le M."/>
            <person name="Wang Q."/>
            <person name="Wei S."/>
            <person name="Zheng Y."/>
            <person name="Lin W."/>
            <person name="Duan Y."/>
            <person name="Cao H."/>
            <person name="Xiong S."/>
            <person name="Wang X."/>
            <person name="Wei L."/>
            <person name="Li C."/>
            <person name="Ma Q."/>
            <person name="Ju M."/>
            <person name="Zhao R."/>
            <person name="Li G."/>
            <person name="Mu C."/>
            <person name="Tian Q."/>
            <person name="Mei H."/>
            <person name="Zhang T."/>
            <person name="Gao T."/>
            <person name="Zhang H."/>
        </authorList>
    </citation>
    <scope>NUCLEOTIDE SEQUENCE</scope>
    <source>
        <strain evidence="1">K16</strain>
    </source>
</reference>
<organism evidence="1 2">
    <name type="scientific">Sesamum angolense</name>
    <dbReference type="NCBI Taxonomy" id="2727404"/>
    <lineage>
        <taxon>Eukaryota</taxon>
        <taxon>Viridiplantae</taxon>
        <taxon>Streptophyta</taxon>
        <taxon>Embryophyta</taxon>
        <taxon>Tracheophyta</taxon>
        <taxon>Spermatophyta</taxon>
        <taxon>Magnoliopsida</taxon>
        <taxon>eudicotyledons</taxon>
        <taxon>Gunneridae</taxon>
        <taxon>Pentapetalae</taxon>
        <taxon>asterids</taxon>
        <taxon>lamiids</taxon>
        <taxon>Lamiales</taxon>
        <taxon>Pedaliaceae</taxon>
        <taxon>Sesamum</taxon>
    </lineage>
</organism>
<dbReference type="EMBL" id="JACGWL010000012">
    <property type="protein sequence ID" value="KAK4390929.1"/>
    <property type="molecule type" value="Genomic_DNA"/>
</dbReference>
<keyword evidence="2" id="KW-1185">Reference proteome</keyword>